<dbReference type="GO" id="GO:0008270">
    <property type="term" value="F:zinc ion binding"/>
    <property type="evidence" value="ECO:0007669"/>
    <property type="project" value="UniProtKB-KW"/>
</dbReference>
<name>A0A0G4G8D9_9ALVE</name>
<dbReference type="InterPro" id="IPR024119">
    <property type="entry name" value="TF_DEAF-1"/>
</dbReference>
<dbReference type="AlphaFoldDB" id="A0A0G4G8D9"/>
<feature type="domain" description="MYND-type" evidence="5">
    <location>
        <begin position="192"/>
        <end position="234"/>
    </location>
</feature>
<dbReference type="PROSITE" id="PS50865">
    <property type="entry name" value="ZF_MYND_2"/>
    <property type="match status" value="1"/>
</dbReference>
<dbReference type="EMBL" id="CDMZ01000958">
    <property type="protein sequence ID" value="CEM24614.1"/>
    <property type="molecule type" value="Genomic_DNA"/>
</dbReference>
<dbReference type="InterPro" id="IPR002893">
    <property type="entry name" value="Znf_MYND"/>
</dbReference>
<evidence type="ECO:0000256" key="2">
    <source>
        <dbReference type="ARBA" id="ARBA00022771"/>
    </source>
</evidence>
<gene>
    <name evidence="6" type="ORF">Cvel_20629</name>
</gene>
<keyword evidence="3" id="KW-0862">Zinc</keyword>
<reference evidence="6" key="1">
    <citation type="submission" date="2014-11" db="EMBL/GenBank/DDBJ databases">
        <authorList>
            <person name="Otto D Thomas"/>
            <person name="Naeem Raeece"/>
        </authorList>
    </citation>
    <scope>NUCLEOTIDE SEQUENCE</scope>
</reference>
<dbReference type="PANTHER" id="PTHR10237:SF14">
    <property type="entry name" value="MYND-TYPE DOMAIN-CONTAINING PROTEIN"/>
    <property type="match status" value="1"/>
</dbReference>
<evidence type="ECO:0000256" key="4">
    <source>
        <dbReference type="PROSITE-ProRule" id="PRU00134"/>
    </source>
</evidence>
<dbReference type="GO" id="GO:0005634">
    <property type="term" value="C:nucleus"/>
    <property type="evidence" value="ECO:0007669"/>
    <property type="project" value="TreeGrafter"/>
</dbReference>
<evidence type="ECO:0000256" key="1">
    <source>
        <dbReference type="ARBA" id="ARBA00022723"/>
    </source>
</evidence>
<dbReference type="SUPFAM" id="SSF144232">
    <property type="entry name" value="HIT/MYND zinc finger-like"/>
    <property type="match status" value="1"/>
</dbReference>
<dbReference type="VEuPathDB" id="CryptoDB:Cvel_20629"/>
<dbReference type="PROSITE" id="PS01360">
    <property type="entry name" value="ZF_MYND_1"/>
    <property type="match status" value="1"/>
</dbReference>
<dbReference type="Gene3D" id="6.10.140.2220">
    <property type="match status" value="1"/>
</dbReference>
<proteinExistence type="predicted"/>
<evidence type="ECO:0000256" key="3">
    <source>
        <dbReference type="ARBA" id="ARBA00022833"/>
    </source>
</evidence>
<dbReference type="PhylomeDB" id="A0A0G4G8D9"/>
<evidence type="ECO:0000259" key="5">
    <source>
        <dbReference type="PROSITE" id="PS50865"/>
    </source>
</evidence>
<keyword evidence="2 4" id="KW-0863">Zinc-finger</keyword>
<dbReference type="PANTHER" id="PTHR10237">
    <property type="entry name" value="DEFORMED EPIDERMAL AUTOREGULATORY FACTOR 1 HOMOLOG SUPPRESSIN"/>
    <property type="match status" value="1"/>
</dbReference>
<sequence length="238" mass="26640">MDSIEGIEHPEFSYIFIPSDVEEQIQEIRFAGTERNFKEKLRAHFSQAVLKDAAGLKKNMQSQMRGASVDDDVLTRIAADSGSNYQIIPLTLPTKANGHLAVNAYIDDVGAYKGLPVNVRASHVTSDAIKGDCFLSRTFDDEDVFKRIDFSRKDYEDFMRTPPSKQGRWDPAEALKGLQAAQAGQRVVELKCNNCNTPGGGGGKELKRCSRCQQVWYCNVDCQKADWKFHKRVCKAPS</sequence>
<accession>A0A0G4G8D9</accession>
<organism evidence="6">
    <name type="scientific">Chromera velia CCMP2878</name>
    <dbReference type="NCBI Taxonomy" id="1169474"/>
    <lineage>
        <taxon>Eukaryota</taxon>
        <taxon>Sar</taxon>
        <taxon>Alveolata</taxon>
        <taxon>Colpodellida</taxon>
        <taxon>Chromeraceae</taxon>
        <taxon>Chromera</taxon>
    </lineage>
</organism>
<keyword evidence="1" id="KW-0479">Metal-binding</keyword>
<dbReference type="Pfam" id="PF01753">
    <property type="entry name" value="zf-MYND"/>
    <property type="match status" value="1"/>
</dbReference>
<evidence type="ECO:0000313" key="6">
    <source>
        <dbReference type="EMBL" id="CEM24614.1"/>
    </source>
</evidence>
<protein>
    <recommendedName>
        <fullName evidence="5">MYND-type domain-containing protein</fullName>
    </recommendedName>
</protein>
<dbReference type="GO" id="GO:0000981">
    <property type="term" value="F:DNA-binding transcription factor activity, RNA polymerase II-specific"/>
    <property type="evidence" value="ECO:0007669"/>
    <property type="project" value="TreeGrafter"/>
</dbReference>